<comment type="catalytic activity">
    <reaction evidence="10">
        <text>[thioredoxin]-dithiol + NADP(+) = [thioredoxin]-disulfide + NADPH + H(+)</text>
        <dbReference type="Rhea" id="RHEA:20345"/>
        <dbReference type="Rhea" id="RHEA-COMP:10698"/>
        <dbReference type="Rhea" id="RHEA-COMP:10700"/>
        <dbReference type="ChEBI" id="CHEBI:15378"/>
        <dbReference type="ChEBI" id="CHEBI:29950"/>
        <dbReference type="ChEBI" id="CHEBI:50058"/>
        <dbReference type="ChEBI" id="CHEBI:57783"/>
        <dbReference type="ChEBI" id="CHEBI:58349"/>
        <dbReference type="EC" id="1.8.1.9"/>
    </reaction>
</comment>
<keyword evidence="8" id="KW-1015">Disulfide bond</keyword>
<accession>A0ABU1T3A2</accession>
<dbReference type="PROSITE" id="PS00573">
    <property type="entry name" value="PYRIDINE_REDOX_2"/>
    <property type="match status" value="1"/>
</dbReference>
<comment type="cofactor">
    <cofactor evidence="1">
        <name>FAD</name>
        <dbReference type="ChEBI" id="CHEBI:57692"/>
    </cofactor>
</comment>
<dbReference type="Pfam" id="PF13192">
    <property type="entry name" value="Thioredoxin_3"/>
    <property type="match status" value="1"/>
</dbReference>
<dbReference type="Gene3D" id="3.50.50.60">
    <property type="entry name" value="FAD/NAD(P)-binding domain"/>
    <property type="match status" value="2"/>
</dbReference>
<dbReference type="RefSeq" id="WP_309956737.1">
    <property type="nucleotide sequence ID" value="NZ_JAVDUJ010000001.1"/>
</dbReference>
<organism evidence="13 14">
    <name type="scientific">Arcanobacterium hippocoleae</name>
    <dbReference type="NCBI Taxonomy" id="149017"/>
    <lineage>
        <taxon>Bacteria</taxon>
        <taxon>Bacillati</taxon>
        <taxon>Actinomycetota</taxon>
        <taxon>Actinomycetes</taxon>
        <taxon>Actinomycetales</taxon>
        <taxon>Actinomycetaceae</taxon>
        <taxon>Arcanobacterium</taxon>
    </lineage>
</organism>
<evidence type="ECO:0000256" key="1">
    <source>
        <dbReference type="ARBA" id="ARBA00001974"/>
    </source>
</evidence>
<keyword evidence="14" id="KW-1185">Reference proteome</keyword>
<dbReference type="EMBL" id="JAVDUJ010000001">
    <property type="protein sequence ID" value="MDR6939784.1"/>
    <property type="molecule type" value="Genomic_DNA"/>
</dbReference>
<dbReference type="EC" id="1.6.4.-" evidence="13"/>
<dbReference type="SUPFAM" id="SSF52833">
    <property type="entry name" value="Thioredoxin-like"/>
    <property type="match status" value="2"/>
</dbReference>
<feature type="domain" description="FAD/NAD(P)-binding" evidence="11">
    <location>
        <begin position="222"/>
        <end position="509"/>
    </location>
</feature>
<evidence type="ECO:0000313" key="14">
    <source>
        <dbReference type="Proteomes" id="UP001266099"/>
    </source>
</evidence>
<comment type="subunit">
    <text evidence="3">Homodimer.</text>
</comment>
<evidence type="ECO:0000259" key="11">
    <source>
        <dbReference type="Pfam" id="PF07992"/>
    </source>
</evidence>
<keyword evidence="5" id="KW-0274">FAD</keyword>
<dbReference type="SUPFAM" id="SSF51905">
    <property type="entry name" value="FAD/NAD(P)-binding domain"/>
    <property type="match status" value="1"/>
</dbReference>
<evidence type="ECO:0000256" key="9">
    <source>
        <dbReference type="ARBA" id="ARBA00023284"/>
    </source>
</evidence>
<feature type="domain" description="Thioredoxin-like fold" evidence="12">
    <location>
        <begin position="134"/>
        <end position="204"/>
    </location>
</feature>
<dbReference type="CDD" id="cd02974">
    <property type="entry name" value="AhpF_NTD_N"/>
    <property type="match status" value="1"/>
</dbReference>
<dbReference type="InterPro" id="IPR008255">
    <property type="entry name" value="Pyr_nucl-diS_OxRdtase_2_AS"/>
</dbReference>
<dbReference type="InterPro" id="IPR044142">
    <property type="entry name" value="AhpF_NTD_N"/>
</dbReference>
<evidence type="ECO:0000256" key="3">
    <source>
        <dbReference type="ARBA" id="ARBA00011738"/>
    </source>
</evidence>
<sequence length="523" mass="54937">MFLDQSTLSQLGSVMTNIKLPIRLEATLDDSKRSTQMREMLQQTAALSDLVTFTEVLGKGANDGESTVRTPSFAIVREGAPEVAVRFAGLPMGEEFTSFVLALVQVGGHPVRADQEVLDAAAAIDQPHEFVTYMSLTCQNCPTVVQALNALAVLNSGITHTAVEGGANQAEIQKLGIKSVPTIFMDGKLFGQGRMDLAQIISKLDTSSDAKRAERLNQLAPFDVLVVGGGPAGATAAIYSARKGLRVAMAGERVGGQVLDTATIENLAVTKSVTGPGLAGELEVSMRHYGVEILSGLIATKLHEQDSSGLFAVDFGDATLRAKQVIIATGARYRTTGVPGEDDYRNRGVSFCPHCDGPLFKGKPVAVIGGGNSAIEAAIDLAGLATHVTVVEMMPELKADDVLQKKLNSLPNTTVITSAKVSAVKGDGTEVTALEYTDADGKTQSVNVNGIFVQIGLIPNSEWVSDILHLNRGGIVVDEQLMTSLPGVFAAGDVTDTPFKQVVVALGAGAKAAISAFDYSIRL</sequence>
<dbReference type="InterPro" id="IPR036188">
    <property type="entry name" value="FAD/NAD-bd_sf"/>
</dbReference>
<evidence type="ECO:0000256" key="6">
    <source>
        <dbReference type="ARBA" id="ARBA00023002"/>
    </source>
</evidence>
<dbReference type="PIRSF" id="PIRSF000238">
    <property type="entry name" value="AhpF"/>
    <property type="match status" value="1"/>
</dbReference>
<evidence type="ECO:0000256" key="8">
    <source>
        <dbReference type="ARBA" id="ARBA00023157"/>
    </source>
</evidence>
<name>A0ABU1T3A2_9ACTO</name>
<dbReference type="InterPro" id="IPR012336">
    <property type="entry name" value="Thioredoxin-like_fold"/>
</dbReference>
<dbReference type="Gene3D" id="3.40.30.80">
    <property type="match status" value="1"/>
</dbReference>
<dbReference type="InterPro" id="IPR036249">
    <property type="entry name" value="Thioredoxin-like_sf"/>
</dbReference>
<evidence type="ECO:0000259" key="12">
    <source>
        <dbReference type="Pfam" id="PF13192"/>
    </source>
</evidence>
<evidence type="ECO:0000256" key="4">
    <source>
        <dbReference type="ARBA" id="ARBA00022630"/>
    </source>
</evidence>
<keyword evidence="9" id="KW-0676">Redox-active center</keyword>
<reference evidence="13 14" key="1">
    <citation type="submission" date="2023-07" db="EMBL/GenBank/DDBJ databases">
        <title>Sequencing the genomes of 1000 actinobacteria strains.</title>
        <authorList>
            <person name="Klenk H.-P."/>
        </authorList>
    </citation>
    <scope>NUCLEOTIDE SEQUENCE [LARGE SCALE GENOMIC DNA]</scope>
    <source>
        <strain evidence="13 14">DSM 15539</strain>
    </source>
</reference>
<keyword evidence="7" id="KW-0520">NAD</keyword>
<dbReference type="GO" id="GO:0016491">
    <property type="term" value="F:oxidoreductase activity"/>
    <property type="evidence" value="ECO:0007669"/>
    <property type="project" value="UniProtKB-KW"/>
</dbReference>
<dbReference type="NCBIfam" id="TIGR03140">
    <property type="entry name" value="AhpF"/>
    <property type="match status" value="1"/>
</dbReference>
<dbReference type="Proteomes" id="UP001266099">
    <property type="component" value="Unassembled WGS sequence"/>
</dbReference>
<gene>
    <name evidence="13" type="ORF">J2S36_001327</name>
</gene>
<dbReference type="InterPro" id="IPR044141">
    <property type="entry name" value="AhpF_NTD_C"/>
</dbReference>
<proteinExistence type="inferred from homology"/>
<dbReference type="PRINTS" id="PR00368">
    <property type="entry name" value="FADPNR"/>
</dbReference>
<dbReference type="CDD" id="cd03026">
    <property type="entry name" value="AhpF_NTD_C"/>
    <property type="match status" value="1"/>
</dbReference>
<dbReference type="InterPro" id="IPR050097">
    <property type="entry name" value="Ferredoxin-NADP_redctase_2"/>
</dbReference>
<keyword evidence="6 13" id="KW-0560">Oxidoreductase</keyword>
<evidence type="ECO:0000256" key="7">
    <source>
        <dbReference type="ARBA" id="ARBA00023027"/>
    </source>
</evidence>
<dbReference type="InterPro" id="IPR023753">
    <property type="entry name" value="FAD/NAD-binding_dom"/>
</dbReference>
<keyword evidence="4" id="KW-0285">Flavoprotein</keyword>
<dbReference type="PROSITE" id="PS51354">
    <property type="entry name" value="GLUTAREDOXIN_2"/>
    <property type="match status" value="1"/>
</dbReference>
<dbReference type="PANTHER" id="PTHR48105">
    <property type="entry name" value="THIOREDOXIN REDUCTASE 1-RELATED-RELATED"/>
    <property type="match status" value="1"/>
</dbReference>
<evidence type="ECO:0000256" key="10">
    <source>
        <dbReference type="ARBA" id="ARBA00048132"/>
    </source>
</evidence>
<dbReference type="PRINTS" id="PR00469">
    <property type="entry name" value="PNDRDTASEII"/>
</dbReference>
<dbReference type="InterPro" id="IPR012081">
    <property type="entry name" value="Alkyl_hydroperoxide_Rdtase_suF"/>
</dbReference>
<protein>
    <submittedName>
        <fullName evidence="13">Alkyl hydroperoxide reductase subunit F</fullName>
        <ecNumber evidence="13">1.6.4.-</ecNumber>
    </submittedName>
</protein>
<evidence type="ECO:0000313" key="13">
    <source>
        <dbReference type="EMBL" id="MDR6939784.1"/>
    </source>
</evidence>
<comment type="similarity">
    <text evidence="2">Belongs to the class-II pyridine nucleotide-disulfide oxidoreductase family.</text>
</comment>
<comment type="caution">
    <text evidence="13">The sequence shown here is derived from an EMBL/GenBank/DDBJ whole genome shotgun (WGS) entry which is preliminary data.</text>
</comment>
<evidence type="ECO:0000256" key="5">
    <source>
        <dbReference type="ARBA" id="ARBA00022827"/>
    </source>
</evidence>
<evidence type="ECO:0000256" key="2">
    <source>
        <dbReference type="ARBA" id="ARBA00009333"/>
    </source>
</evidence>
<dbReference type="Pfam" id="PF07992">
    <property type="entry name" value="Pyr_redox_2"/>
    <property type="match status" value="1"/>
</dbReference>